<evidence type="ECO:0000259" key="2">
    <source>
        <dbReference type="Pfam" id="PF05375"/>
    </source>
</evidence>
<protein>
    <recommendedName>
        <fullName evidence="2">Pacifastin domain-containing protein</fullName>
    </recommendedName>
</protein>
<dbReference type="InterPro" id="IPR008037">
    <property type="entry name" value="Pacifastin_dom"/>
</dbReference>
<evidence type="ECO:0000256" key="1">
    <source>
        <dbReference type="SAM" id="SignalP"/>
    </source>
</evidence>
<gene>
    <name evidence="3" type="ORF">OCBIM_22000241mg</name>
</gene>
<reference evidence="3" key="1">
    <citation type="submission" date="2015-07" db="EMBL/GenBank/DDBJ databases">
        <title>MeaNS - Measles Nucleotide Surveillance Program.</title>
        <authorList>
            <person name="Tran T."/>
            <person name="Druce J."/>
        </authorList>
    </citation>
    <scope>NUCLEOTIDE SEQUENCE</scope>
    <source>
        <strain evidence="3">UCB-OBI-ISO-001</strain>
        <tissue evidence="3">Gonad</tissue>
    </source>
</reference>
<feature type="signal peptide" evidence="1">
    <location>
        <begin position="1"/>
        <end position="17"/>
    </location>
</feature>
<organism evidence="3">
    <name type="scientific">Octopus bimaculoides</name>
    <name type="common">California two-spotted octopus</name>
    <dbReference type="NCBI Taxonomy" id="37653"/>
    <lineage>
        <taxon>Eukaryota</taxon>
        <taxon>Metazoa</taxon>
        <taxon>Spiralia</taxon>
        <taxon>Lophotrochozoa</taxon>
        <taxon>Mollusca</taxon>
        <taxon>Cephalopoda</taxon>
        <taxon>Coleoidea</taxon>
        <taxon>Octopodiformes</taxon>
        <taxon>Octopoda</taxon>
        <taxon>Incirrata</taxon>
        <taxon>Octopodidae</taxon>
        <taxon>Octopus</taxon>
    </lineage>
</organism>
<proteinExistence type="predicted"/>
<sequence>MLKYLTVFCLYLAFAAAVNVCRYKGKVYPVGKSFKDDCNTCTCGKQGFVICTEIFCGPK</sequence>
<evidence type="ECO:0000313" key="3">
    <source>
        <dbReference type="EMBL" id="KOF71975.1"/>
    </source>
</evidence>
<dbReference type="Pfam" id="PF05375">
    <property type="entry name" value="Pacifastin_I"/>
    <property type="match status" value="1"/>
</dbReference>
<feature type="chain" id="PRO_5005582757" description="Pacifastin domain-containing protein" evidence="1">
    <location>
        <begin position="18"/>
        <end position="59"/>
    </location>
</feature>
<dbReference type="Gene3D" id="2.10.70.10">
    <property type="entry name" value="Complement Module, domain 1"/>
    <property type="match status" value="1"/>
</dbReference>
<keyword evidence="1" id="KW-0732">Signal</keyword>
<accession>A0A0L8G5W5</accession>
<dbReference type="GO" id="GO:0030414">
    <property type="term" value="F:peptidase inhibitor activity"/>
    <property type="evidence" value="ECO:0007669"/>
    <property type="project" value="InterPro"/>
</dbReference>
<feature type="domain" description="Pacifastin" evidence="2">
    <location>
        <begin position="31"/>
        <end position="58"/>
    </location>
</feature>
<feature type="non-terminal residue" evidence="3">
    <location>
        <position position="59"/>
    </location>
</feature>
<dbReference type="SUPFAM" id="SSF57603">
    <property type="entry name" value="FnI-like domain"/>
    <property type="match status" value="1"/>
</dbReference>
<dbReference type="EMBL" id="KQ423903">
    <property type="protein sequence ID" value="KOF71975.1"/>
    <property type="molecule type" value="Genomic_DNA"/>
</dbReference>
<dbReference type="AlphaFoldDB" id="A0A0L8G5W5"/>
<name>A0A0L8G5W5_OCTBM</name>